<sequence>MRHQRRGLQQHLRPGAGEMGVLADVAAPCAGAGQALEQPQHVPGDRRQRRALAHPLLGVGRHRLNHRVAVGAGLPAEQTAVGVGQDVGRLVGGAPDHHAVQRGEMPFRFVQGADAAVDGDGELRVFLLQPVHEVVAQRRDVPVLLGAEPFQPRLAGVHDEVGAAGGGHGADELVERRPFLHLVDGDPRLHGDGDRHRLAHGADQAGDQIGLGHQAGAEAARLHAVARAADVQVDLVIAPLLGDAGAGSQFRRVRPAELERHRMLRRVVAEQPLAVAVQHGAGGDHLGVEQRVLGQQAMEGPAMAVRPVHHRGDAEGYGGHGRGLSVNRERRRTNWTKPARMARGEEVLSPWITSPLPSGERVARRAGEGDMHGDTSGTSATPSPQPPHRNPLTATPSP</sequence>
<dbReference type="EMBL" id="HE577328">
    <property type="protein sequence ID" value="CCC99889.1"/>
    <property type="molecule type" value="Genomic_DNA"/>
</dbReference>
<gene>
    <name evidence="2" type="ORF">AZOBR_p130077</name>
</gene>
<accession>A0A9P1JU75</accession>
<proteinExistence type="predicted"/>
<organism evidence="2 3">
    <name type="scientific">Azospirillum baldaniorum</name>
    <dbReference type="NCBI Taxonomy" id="1064539"/>
    <lineage>
        <taxon>Bacteria</taxon>
        <taxon>Pseudomonadati</taxon>
        <taxon>Pseudomonadota</taxon>
        <taxon>Alphaproteobacteria</taxon>
        <taxon>Rhodospirillales</taxon>
        <taxon>Azospirillaceae</taxon>
        <taxon>Azospirillum</taxon>
    </lineage>
</organism>
<feature type="compositionally biased region" description="Basic and acidic residues" evidence="1">
    <location>
        <begin position="361"/>
        <end position="373"/>
    </location>
</feature>
<feature type="region of interest" description="Disordered" evidence="1">
    <location>
        <begin position="310"/>
        <end position="336"/>
    </location>
</feature>
<dbReference type="KEGG" id="abs:AZOBR_p130077"/>
<dbReference type="AlphaFoldDB" id="A0A9P1JU75"/>
<name>A0A9P1JU75_9PROT</name>
<protein>
    <submittedName>
        <fullName evidence="2">Uncharacterized protein</fullName>
    </submittedName>
</protein>
<keyword evidence="3" id="KW-1185">Reference proteome</keyword>
<evidence type="ECO:0000313" key="3">
    <source>
        <dbReference type="Proteomes" id="UP000007319"/>
    </source>
</evidence>
<feature type="region of interest" description="Disordered" evidence="1">
    <location>
        <begin position="348"/>
        <end position="398"/>
    </location>
</feature>
<geneLocation type="plasmid" evidence="2 3">
    <name>AZOBR_p1</name>
</geneLocation>
<dbReference type="Proteomes" id="UP000007319">
    <property type="component" value="Plasmid AZOBR_p1"/>
</dbReference>
<evidence type="ECO:0000313" key="2">
    <source>
        <dbReference type="EMBL" id="CCC99889.1"/>
    </source>
</evidence>
<evidence type="ECO:0000256" key="1">
    <source>
        <dbReference type="SAM" id="MobiDB-lite"/>
    </source>
</evidence>
<reference evidence="2 3" key="1">
    <citation type="journal article" date="2011" name="PLoS Genet.">
        <title>Azospirillum genomes reveal transition of bacteria from aquatic to terrestrial environments.</title>
        <authorList>
            <person name="Wisniewski-Dye F."/>
            <person name="Borziak K."/>
            <person name="Khalsa-Moyers G."/>
            <person name="Alexandre G."/>
            <person name="Sukharnikov L.O."/>
            <person name="Wuichet K."/>
            <person name="Hurst G.B."/>
            <person name="McDonald W.H."/>
            <person name="Robertson J.S."/>
            <person name="Barbe V."/>
            <person name="Calteau A."/>
            <person name="Rouy Z."/>
            <person name="Mangenot S."/>
            <person name="Prigent-Combaret C."/>
            <person name="Normand P."/>
            <person name="Boyer M."/>
            <person name="Siguier P."/>
            <person name="Dessaux Y."/>
            <person name="Elmerich C."/>
            <person name="Condemine G."/>
            <person name="Krishnen G."/>
            <person name="Kennedy I."/>
            <person name="Paterson A.H."/>
            <person name="Gonzalez V."/>
            <person name="Mavingui P."/>
            <person name="Zhulin I.B."/>
        </authorList>
    </citation>
    <scope>NUCLEOTIDE SEQUENCE [LARGE SCALE GENOMIC DNA]</scope>
    <source>
        <strain evidence="2 3">Sp245</strain>
    </source>
</reference>
<keyword evidence="2" id="KW-0614">Plasmid</keyword>